<reference evidence="2" key="1">
    <citation type="submission" date="2010-08" db="EMBL/GenBank/DDBJ databases">
        <authorList>
            <consortium name="Caenorhabditis japonica Sequencing Consortium"/>
            <person name="Wilson R.K."/>
        </authorList>
    </citation>
    <scope>NUCLEOTIDE SEQUENCE [LARGE SCALE GENOMIC DNA]</scope>
    <source>
        <strain evidence="2">DF5081</strain>
    </source>
</reference>
<sequence>MQYSRMRFDVGKMHNLLKIFGLVALASFIIVVEFQGSGSKEKERDEELEALRRQYVLDDPENGKTVGYEIVGDTIMYNVPEKQRIAIVSVVRTLEQISFYDIAISTVKCYAKIHGYHYILAVENDFNCAQKDVCFPLSHQPHSIFQQFFRRHCIVAQILRNFDVVLFLDADIGVVYPKRRIEEFVLKDFDIVFYDRFYNWEVMAGSYLVKNTPYAIKFLNDFADYETTLPDSFHGTDNGAIHFFIAERYFPDESYAIDLCRLQYNKSKSFEDVFVYEACLRSIFGARTEFGKLKILKKGTGWARDNWITNSVWSKEVGDFMIHSWKTFKLLPMPDREIRPVQVSMFEWYNPLKGPIHLERCHSKNMTWNYEERLIGNSEEIIESLSTFRNDITRKQFQYFFKMRAYV</sequence>
<dbReference type="InterPro" id="IPR004988">
    <property type="entry name" value="DUF273"/>
</dbReference>
<evidence type="ECO:0000313" key="2">
    <source>
        <dbReference type="Proteomes" id="UP000005237"/>
    </source>
</evidence>
<dbReference type="InterPro" id="IPR029044">
    <property type="entry name" value="Nucleotide-diphossugar_trans"/>
</dbReference>
<dbReference type="Gene3D" id="3.90.550.10">
    <property type="entry name" value="Spore Coat Polysaccharide Biosynthesis Protein SpsA, Chain A"/>
    <property type="match status" value="1"/>
</dbReference>
<dbReference type="AlphaFoldDB" id="A0A8R1E4Q7"/>
<proteinExistence type="predicted"/>
<reference evidence="1" key="2">
    <citation type="submission" date="2022-06" db="UniProtKB">
        <authorList>
            <consortium name="EnsemblMetazoa"/>
        </authorList>
    </citation>
    <scope>IDENTIFICATION</scope>
    <source>
        <strain evidence="1">DF5081</strain>
    </source>
</reference>
<dbReference type="PANTHER" id="PTHR31562:SF7">
    <property type="entry name" value="NUCLEOTID_TRANS DOMAIN-CONTAINING PROTEIN"/>
    <property type="match status" value="1"/>
</dbReference>
<protein>
    <recommendedName>
        <fullName evidence="3">Glycosyltransferase family 92 protein</fullName>
    </recommendedName>
</protein>
<dbReference type="Proteomes" id="UP000005237">
    <property type="component" value="Unassembled WGS sequence"/>
</dbReference>
<evidence type="ECO:0008006" key="3">
    <source>
        <dbReference type="Google" id="ProtNLM"/>
    </source>
</evidence>
<accession>A0A8R1E4Q7</accession>
<dbReference type="EnsemblMetazoa" id="CJA22856b.1">
    <property type="protein sequence ID" value="CJA22856b.1"/>
    <property type="gene ID" value="WBGene00178428"/>
</dbReference>
<dbReference type="PANTHER" id="PTHR31562">
    <property type="entry name" value="PROTEIN CBG18972"/>
    <property type="match status" value="1"/>
</dbReference>
<keyword evidence="2" id="KW-1185">Reference proteome</keyword>
<evidence type="ECO:0000313" key="1">
    <source>
        <dbReference type="EnsemblMetazoa" id="CJA22856b.1"/>
    </source>
</evidence>
<name>A0A8R1E4Q7_CAEJA</name>
<dbReference type="Pfam" id="PF03314">
    <property type="entry name" value="DUF273"/>
    <property type="match status" value="1"/>
</dbReference>
<organism evidence="1 2">
    <name type="scientific">Caenorhabditis japonica</name>
    <dbReference type="NCBI Taxonomy" id="281687"/>
    <lineage>
        <taxon>Eukaryota</taxon>
        <taxon>Metazoa</taxon>
        <taxon>Ecdysozoa</taxon>
        <taxon>Nematoda</taxon>
        <taxon>Chromadorea</taxon>
        <taxon>Rhabditida</taxon>
        <taxon>Rhabditina</taxon>
        <taxon>Rhabditomorpha</taxon>
        <taxon>Rhabditoidea</taxon>
        <taxon>Rhabditidae</taxon>
        <taxon>Peloderinae</taxon>
        <taxon>Caenorhabditis</taxon>
    </lineage>
</organism>